<name>A0A7C8ICQ0_9PLEO</name>
<accession>A0A7C8ICQ0</accession>
<keyword evidence="4" id="KW-1185">Reference proteome</keyword>
<evidence type="ECO:0000313" key="4">
    <source>
        <dbReference type="Proteomes" id="UP000481861"/>
    </source>
</evidence>
<feature type="region of interest" description="Disordered" evidence="1">
    <location>
        <begin position="1"/>
        <end position="23"/>
    </location>
</feature>
<organism evidence="3 4">
    <name type="scientific">Massariosphaeria phaeospora</name>
    <dbReference type="NCBI Taxonomy" id="100035"/>
    <lineage>
        <taxon>Eukaryota</taxon>
        <taxon>Fungi</taxon>
        <taxon>Dikarya</taxon>
        <taxon>Ascomycota</taxon>
        <taxon>Pezizomycotina</taxon>
        <taxon>Dothideomycetes</taxon>
        <taxon>Pleosporomycetidae</taxon>
        <taxon>Pleosporales</taxon>
        <taxon>Pleosporales incertae sedis</taxon>
        <taxon>Massariosphaeria</taxon>
    </lineage>
</organism>
<dbReference type="PANTHER" id="PTHR33099">
    <property type="entry name" value="FE2OG DIOXYGENASE DOMAIN-CONTAINING PROTEIN"/>
    <property type="match status" value="1"/>
</dbReference>
<dbReference type="EMBL" id="JAADJZ010000013">
    <property type="protein sequence ID" value="KAF2870750.1"/>
    <property type="molecule type" value="Genomic_DNA"/>
</dbReference>
<gene>
    <name evidence="3" type="ORF">BDV95DRAFT_607885</name>
</gene>
<dbReference type="InterPro" id="IPR044862">
    <property type="entry name" value="Pro_4_hyd_alph_FE2OG_OXY"/>
</dbReference>
<protein>
    <recommendedName>
        <fullName evidence="2">Prolyl 4-hydroxylase alpha subunit Fe(2+) 2OG dioxygenase domain-containing protein</fullName>
    </recommendedName>
</protein>
<dbReference type="Pfam" id="PF13640">
    <property type="entry name" value="2OG-FeII_Oxy_3"/>
    <property type="match status" value="1"/>
</dbReference>
<dbReference type="AlphaFoldDB" id="A0A7C8ICQ0"/>
<dbReference type="PANTHER" id="PTHR33099:SF7">
    <property type="entry name" value="MYND-TYPE DOMAIN-CONTAINING PROTEIN"/>
    <property type="match status" value="1"/>
</dbReference>
<reference evidence="3 4" key="1">
    <citation type="submission" date="2020-01" db="EMBL/GenBank/DDBJ databases">
        <authorList>
            <consortium name="DOE Joint Genome Institute"/>
            <person name="Haridas S."/>
            <person name="Albert R."/>
            <person name="Binder M."/>
            <person name="Bloem J."/>
            <person name="Labutti K."/>
            <person name="Salamov A."/>
            <person name="Andreopoulos B."/>
            <person name="Baker S.E."/>
            <person name="Barry K."/>
            <person name="Bills G."/>
            <person name="Bluhm B.H."/>
            <person name="Cannon C."/>
            <person name="Castanera R."/>
            <person name="Culley D.E."/>
            <person name="Daum C."/>
            <person name="Ezra D."/>
            <person name="Gonzalez J.B."/>
            <person name="Henrissat B."/>
            <person name="Kuo A."/>
            <person name="Liang C."/>
            <person name="Lipzen A."/>
            <person name="Lutzoni F."/>
            <person name="Magnuson J."/>
            <person name="Mondo S."/>
            <person name="Nolan M."/>
            <person name="Ohm R."/>
            <person name="Pangilinan J."/>
            <person name="Park H.-J.H."/>
            <person name="Ramirez L."/>
            <person name="Alfaro M."/>
            <person name="Sun H."/>
            <person name="Tritt A."/>
            <person name="Yoshinaga Y."/>
            <person name="Zwiers L.-H.L."/>
            <person name="Turgeon B.G."/>
            <person name="Goodwin S.B."/>
            <person name="Spatafora J.W."/>
            <person name="Crous P.W."/>
            <person name="Grigoriev I.V."/>
        </authorList>
    </citation>
    <scope>NUCLEOTIDE SEQUENCE [LARGE SCALE GENOMIC DNA]</scope>
    <source>
        <strain evidence="3 4">CBS 611.86</strain>
    </source>
</reference>
<sequence length="281" mass="31450">MPQTFDLGSEPEPGPTSIRPDIPANDAELLGCKVRERLDQALSNIVEEQGEVLGIASIPEFCDPLIHIGGYGPISLPLTEEDTQYIIHSGHQAPFGKGSETIIDRSVRQSWELDARELEINNPSWQKSLDAIAKNIAEKISVDPAQPGFHVELYKMLLYEKGAMFKPHRDTEKVPGMFGTLVVCLPCPHTGGDVRLQHHGRSTVLQTSSRVSSILWWYSDVHHEVLPIESGYRWVLTYNLVRDCSSGSLPILTLVTTEFEQILRAWKYQLQRNAAESKVLV</sequence>
<dbReference type="OrthoDB" id="27483at2759"/>
<evidence type="ECO:0000256" key="1">
    <source>
        <dbReference type="SAM" id="MobiDB-lite"/>
    </source>
</evidence>
<evidence type="ECO:0000313" key="3">
    <source>
        <dbReference type="EMBL" id="KAF2870750.1"/>
    </source>
</evidence>
<feature type="domain" description="Prolyl 4-hydroxylase alpha subunit Fe(2+) 2OG dioxygenase" evidence="2">
    <location>
        <begin position="156"/>
        <end position="239"/>
    </location>
</feature>
<dbReference type="Proteomes" id="UP000481861">
    <property type="component" value="Unassembled WGS sequence"/>
</dbReference>
<comment type="caution">
    <text evidence="3">The sequence shown here is derived from an EMBL/GenBank/DDBJ whole genome shotgun (WGS) entry which is preliminary data.</text>
</comment>
<evidence type="ECO:0000259" key="2">
    <source>
        <dbReference type="Pfam" id="PF13640"/>
    </source>
</evidence>
<dbReference type="Gene3D" id="2.60.120.620">
    <property type="entry name" value="q2cbj1_9rhob like domain"/>
    <property type="match status" value="1"/>
</dbReference>
<proteinExistence type="predicted"/>